<accession>A0A6S6SG55</accession>
<dbReference type="GO" id="GO:0015074">
    <property type="term" value="P:DNA integration"/>
    <property type="evidence" value="ECO:0007669"/>
    <property type="project" value="InterPro"/>
</dbReference>
<proteinExistence type="predicted"/>
<dbReference type="AlphaFoldDB" id="A0A6S6SG55"/>
<keyword evidence="1" id="KW-0233">DNA recombination</keyword>
<reference evidence="2" key="1">
    <citation type="submission" date="2020-01" db="EMBL/GenBank/DDBJ databases">
        <authorList>
            <person name="Meier V. D."/>
            <person name="Meier V D."/>
        </authorList>
    </citation>
    <scope>NUCLEOTIDE SEQUENCE</scope>
    <source>
        <strain evidence="2">HLG_WM_MAG_03</strain>
    </source>
</reference>
<dbReference type="Gene3D" id="1.10.443.10">
    <property type="entry name" value="Intergrase catalytic core"/>
    <property type="match status" value="1"/>
</dbReference>
<dbReference type="GO" id="GO:0003677">
    <property type="term" value="F:DNA binding"/>
    <property type="evidence" value="ECO:0007669"/>
    <property type="project" value="InterPro"/>
</dbReference>
<name>A0A6S6SG55_9BACT</name>
<evidence type="ECO:0008006" key="3">
    <source>
        <dbReference type="Google" id="ProtNLM"/>
    </source>
</evidence>
<dbReference type="InterPro" id="IPR013762">
    <property type="entry name" value="Integrase-like_cat_sf"/>
</dbReference>
<evidence type="ECO:0000256" key="1">
    <source>
        <dbReference type="ARBA" id="ARBA00023172"/>
    </source>
</evidence>
<dbReference type="SUPFAM" id="SSF56349">
    <property type="entry name" value="DNA breaking-rejoining enzymes"/>
    <property type="match status" value="1"/>
</dbReference>
<gene>
    <name evidence="2" type="ORF">HELGO_WM35345</name>
</gene>
<evidence type="ECO:0000313" key="2">
    <source>
        <dbReference type="EMBL" id="CAA6803964.1"/>
    </source>
</evidence>
<dbReference type="EMBL" id="CACVAR010000121">
    <property type="protein sequence ID" value="CAA6803964.1"/>
    <property type="molecule type" value="Genomic_DNA"/>
</dbReference>
<dbReference type="GO" id="GO:0006310">
    <property type="term" value="P:DNA recombination"/>
    <property type="evidence" value="ECO:0007669"/>
    <property type="project" value="UniProtKB-KW"/>
</dbReference>
<sequence length="145" mass="17055">MTKNTSAKRIVPIHDKLIELGFLDYINKLKSQNIERVFPQLGENKRGYGVPFGKKFSNHNFRKEWLNLEEIEANGETKVFHNFRHNFITKVKSSNKPQMVDHLVGHKTGNYNYEHISLYDLADSVNQLNYDDIDFSHIIKYIDEN</sequence>
<organism evidence="2">
    <name type="scientific">uncultured Sulfurovum sp</name>
    <dbReference type="NCBI Taxonomy" id="269237"/>
    <lineage>
        <taxon>Bacteria</taxon>
        <taxon>Pseudomonadati</taxon>
        <taxon>Campylobacterota</taxon>
        <taxon>Epsilonproteobacteria</taxon>
        <taxon>Campylobacterales</taxon>
        <taxon>Sulfurovaceae</taxon>
        <taxon>Sulfurovum</taxon>
        <taxon>environmental samples</taxon>
    </lineage>
</organism>
<dbReference type="InterPro" id="IPR011010">
    <property type="entry name" value="DNA_brk_join_enz"/>
</dbReference>
<protein>
    <recommendedName>
        <fullName evidence="3">Tyr recombinase domain-containing protein</fullName>
    </recommendedName>
</protein>